<evidence type="ECO:0000256" key="11">
    <source>
        <dbReference type="ARBA" id="ARBA00048802"/>
    </source>
</evidence>
<keyword evidence="3" id="KW-0820">tRNA-binding</keyword>
<feature type="binding site" evidence="14">
    <location>
        <position position="70"/>
    </location>
    <ligand>
        <name>FMN</name>
        <dbReference type="ChEBI" id="CHEBI:58210"/>
    </ligand>
</feature>
<reference evidence="16 17" key="1">
    <citation type="submission" date="2011-10" db="EMBL/GenBank/DDBJ databases">
        <title>The Genome Sequence of Lachnospiraceae bacterium ACC2.</title>
        <authorList>
            <consortium name="The Broad Institute Genome Sequencing Platform"/>
            <person name="Earl A."/>
            <person name="Ward D."/>
            <person name="Feldgarden M."/>
            <person name="Gevers D."/>
            <person name="Sizova M."/>
            <person name="Hazen A."/>
            <person name="Epstein S."/>
            <person name="Young S.K."/>
            <person name="Zeng Q."/>
            <person name="Gargeya S."/>
            <person name="Fitzgerald M."/>
            <person name="Haas B."/>
            <person name="Abouelleil A."/>
            <person name="Alvarado L."/>
            <person name="Arachchi H.M."/>
            <person name="Berlin A."/>
            <person name="Brown A."/>
            <person name="Chapman S.B."/>
            <person name="Chen Z."/>
            <person name="Dunbar C."/>
            <person name="Freedman E."/>
            <person name="Gearin G."/>
            <person name="Goldberg J."/>
            <person name="Griggs A."/>
            <person name="Gujja S."/>
            <person name="Heiman D."/>
            <person name="Howarth C."/>
            <person name="Larson L."/>
            <person name="Lui A."/>
            <person name="MacDonald P.J.P."/>
            <person name="Montmayeur A."/>
            <person name="Murphy C."/>
            <person name="Neiman D."/>
            <person name="Pearson M."/>
            <person name="Priest M."/>
            <person name="Roberts A."/>
            <person name="Saif S."/>
            <person name="Shea T."/>
            <person name="Shenoy N."/>
            <person name="Sisk P."/>
            <person name="Stolte C."/>
            <person name="Sykes S."/>
            <person name="Wortman J."/>
            <person name="Nusbaum C."/>
            <person name="Birren B."/>
        </authorList>
    </citation>
    <scope>NUCLEOTIDE SEQUENCE [LARGE SCALE GENOMIC DNA]</scope>
    <source>
        <strain evidence="16 17">ACC2</strain>
    </source>
</reference>
<dbReference type="SUPFAM" id="SSF51395">
    <property type="entry name" value="FMN-linked oxidoreductases"/>
    <property type="match status" value="1"/>
</dbReference>
<protein>
    <recommendedName>
        <fullName evidence="12">tRNA-dihydrouridine synthase</fullName>
        <ecNumber evidence="12">1.3.1.-</ecNumber>
    </recommendedName>
</protein>
<keyword evidence="9 12" id="KW-0560">Oxidoreductase</keyword>
<comment type="function">
    <text evidence="2 12">Catalyzes the synthesis of 5,6-dihydrouridine (D), a modified base found in the D-loop of most tRNAs, via the reduction of the C5-C6 double bond in target uridines.</text>
</comment>
<evidence type="ECO:0000256" key="14">
    <source>
        <dbReference type="PIRSR" id="PIRSR006621-2"/>
    </source>
</evidence>
<dbReference type="InterPro" id="IPR035587">
    <property type="entry name" value="DUS-like_FMN-bd"/>
</dbReference>
<comment type="catalytic activity">
    <reaction evidence="10">
        <text>a 5,6-dihydrouridine in tRNA + NADP(+) = a uridine in tRNA + NADPH + H(+)</text>
        <dbReference type="Rhea" id="RHEA:23624"/>
        <dbReference type="Rhea" id="RHEA-COMP:13339"/>
        <dbReference type="Rhea" id="RHEA-COMP:13887"/>
        <dbReference type="ChEBI" id="CHEBI:15378"/>
        <dbReference type="ChEBI" id="CHEBI:57783"/>
        <dbReference type="ChEBI" id="CHEBI:58349"/>
        <dbReference type="ChEBI" id="CHEBI:65315"/>
        <dbReference type="ChEBI" id="CHEBI:74443"/>
    </reaction>
</comment>
<dbReference type="PANTHER" id="PTHR45846">
    <property type="entry name" value="TRNA-DIHYDROURIDINE(47) SYNTHASE [NAD(P)(+)]-LIKE"/>
    <property type="match status" value="1"/>
</dbReference>
<dbReference type="InterPro" id="IPR013785">
    <property type="entry name" value="Aldolase_TIM"/>
</dbReference>
<evidence type="ECO:0000256" key="12">
    <source>
        <dbReference type="PIRNR" id="PIRNR006621"/>
    </source>
</evidence>
<dbReference type="Proteomes" id="UP000018466">
    <property type="component" value="Unassembled WGS sequence"/>
</dbReference>
<dbReference type="InterPro" id="IPR024036">
    <property type="entry name" value="tRNA-dHydroUridine_Synthase_C"/>
</dbReference>
<dbReference type="PIRSF" id="PIRSF006621">
    <property type="entry name" value="Dus"/>
    <property type="match status" value="1"/>
</dbReference>
<dbReference type="PANTHER" id="PTHR45846:SF1">
    <property type="entry name" value="TRNA-DIHYDROURIDINE(47) SYNTHASE [NAD(P)(+)]-LIKE"/>
    <property type="match status" value="1"/>
</dbReference>
<feature type="binding site" evidence="14">
    <location>
        <begin position="225"/>
        <end position="226"/>
    </location>
    <ligand>
        <name>FMN</name>
        <dbReference type="ChEBI" id="CHEBI:58210"/>
    </ligand>
</feature>
<feature type="domain" description="DUS-like FMN-binding" evidence="15">
    <location>
        <begin position="13"/>
        <end position="320"/>
    </location>
</feature>
<dbReference type="InterPro" id="IPR004652">
    <property type="entry name" value="DusB-like"/>
</dbReference>
<keyword evidence="6 12" id="KW-0819">tRNA processing</keyword>
<dbReference type="GO" id="GO:0000049">
    <property type="term" value="F:tRNA binding"/>
    <property type="evidence" value="ECO:0007669"/>
    <property type="project" value="UniProtKB-KW"/>
</dbReference>
<keyword evidence="5 12" id="KW-0288">FMN</keyword>
<dbReference type="Gene3D" id="3.20.20.70">
    <property type="entry name" value="Aldolase class I"/>
    <property type="match status" value="1"/>
</dbReference>
<evidence type="ECO:0000256" key="10">
    <source>
        <dbReference type="ARBA" id="ARBA00048205"/>
    </source>
</evidence>
<evidence type="ECO:0000256" key="2">
    <source>
        <dbReference type="ARBA" id="ARBA00002790"/>
    </source>
</evidence>
<comment type="caution">
    <text evidence="16">The sequence shown here is derived from an EMBL/GenBank/DDBJ whole genome shotgun (WGS) entry which is preliminary data.</text>
</comment>
<evidence type="ECO:0000259" key="15">
    <source>
        <dbReference type="Pfam" id="PF01207"/>
    </source>
</evidence>
<dbReference type="GO" id="GO:0050660">
    <property type="term" value="F:flavin adenine dinucleotide binding"/>
    <property type="evidence" value="ECO:0007669"/>
    <property type="project" value="InterPro"/>
</dbReference>
<dbReference type="EMBL" id="AGEL01000014">
    <property type="protein sequence ID" value="EHO15768.1"/>
    <property type="molecule type" value="Genomic_DNA"/>
</dbReference>
<evidence type="ECO:0000256" key="13">
    <source>
        <dbReference type="PIRSR" id="PIRSR006621-1"/>
    </source>
</evidence>
<evidence type="ECO:0000256" key="1">
    <source>
        <dbReference type="ARBA" id="ARBA00001917"/>
    </source>
</evidence>
<evidence type="ECO:0000256" key="4">
    <source>
        <dbReference type="ARBA" id="ARBA00022630"/>
    </source>
</evidence>
<evidence type="ECO:0000256" key="6">
    <source>
        <dbReference type="ARBA" id="ARBA00022694"/>
    </source>
</evidence>
<comment type="catalytic activity">
    <reaction evidence="11">
        <text>a 5,6-dihydrouridine in tRNA + NAD(+) = a uridine in tRNA + NADH + H(+)</text>
        <dbReference type="Rhea" id="RHEA:54452"/>
        <dbReference type="Rhea" id="RHEA-COMP:13339"/>
        <dbReference type="Rhea" id="RHEA-COMP:13887"/>
        <dbReference type="ChEBI" id="CHEBI:15378"/>
        <dbReference type="ChEBI" id="CHEBI:57540"/>
        <dbReference type="ChEBI" id="CHEBI:57945"/>
        <dbReference type="ChEBI" id="CHEBI:65315"/>
        <dbReference type="ChEBI" id="CHEBI:74443"/>
    </reaction>
</comment>
<dbReference type="EC" id="1.3.1.-" evidence="12"/>
<name>A0AA37DFI7_9FIRM</name>
<evidence type="ECO:0000256" key="9">
    <source>
        <dbReference type="ARBA" id="ARBA00023002"/>
    </source>
</evidence>
<dbReference type="GeneID" id="86941411"/>
<evidence type="ECO:0000313" key="17">
    <source>
        <dbReference type="Proteomes" id="UP000018466"/>
    </source>
</evidence>
<dbReference type="GO" id="GO:0017150">
    <property type="term" value="F:tRNA dihydrouridine synthase activity"/>
    <property type="evidence" value="ECO:0007669"/>
    <property type="project" value="InterPro"/>
</dbReference>
<organism evidence="16 17">
    <name type="scientific">Stomatobaculum longum</name>
    <dbReference type="NCBI Taxonomy" id="796942"/>
    <lineage>
        <taxon>Bacteria</taxon>
        <taxon>Bacillati</taxon>
        <taxon>Bacillota</taxon>
        <taxon>Clostridia</taxon>
        <taxon>Lachnospirales</taxon>
        <taxon>Lachnospiraceae</taxon>
        <taxon>Stomatobaculum</taxon>
    </lineage>
</organism>
<comment type="similarity">
    <text evidence="12">Belongs to the dus family.</text>
</comment>
<comment type="cofactor">
    <cofactor evidence="1 12 14">
        <name>FMN</name>
        <dbReference type="ChEBI" id="CHEBI:58210"/>
    </cofactor>
</comment>
<proteinExistence type="inferred from homology"/>
<dbReference type="InterPro" id="IPR001269">
    <property type="entry name" value="DUS_fam"/>
</dbReference>
<evidence type="ECO:0000256" key="8">
    <source>
        <dbReference type="ARBA" id="ARBA00022884"/>
    </source>
</evidence>
<accession>A0AA37DFI7</accession>
<dbReference type="NCBIfam" id="TIGR00737">
    <property type="entry name" value="nifR3_yhdG"/>
    <property type="match status" value="1"/>
</dbReference>
<dbReference type="PROSITE" id="PS01136">
    <property type="entry name" value="UPF0034"/>
    <property type="match status" value="1"/>
</dbReference>
<evidence type="ECO:0000256" key="5">
    <source>
        <dbReference type="ARBA" id="ARBA00022643"/>
    </source>
</evidence>
<gene>
    <name evidence="16" type="ORF">HMPREF9623_01679</name>
</gene>
<feature type="binding site" evidence="14">
    <location>
        <position position="170"/>
    </location>
    <ligand>
        <name>FMN</name>
        <dbReference type="ChEBI" id="CHEBI:58210"/>
    </ligand>
</feature>
<keyword evidence="14" id="KW-0547">Nucleotide-binding</keyword>
<dbReference type="RefSeq" id="WP_009533511.1">
    <property type="nucleotide sequence ID" value="NZ_JH590864.1"/>
</dbReference>
<dbReference type="Gene3D" id="1.10.1200.80">
    <property type="entry name" value="Putative flavin oxidoreducatase, domain 2"/>
    <property type="match status" value="1"/>
</dbReference>
<feature type="active site" description="Proton donor" evidence="13">
    <location>
        <position position="101"/>
    </location>
</feature>
<feature type="binding site" evidence="14">
    <location>
        <begin position="16"/>
        <end position="18"/>
    </location>
    <ligand>
        <name>FMN</name>
        <dbReference type="ChEBI" id="CHEBI:58210"/>
    </ligand>
</feature>
<keyword evidence="8" id="KW-0694">RNA-binding</keyword>
<dbReference type="InterPro" id="IPR018517">
    <property type="entry name" value="tRNA_hU_synthase_CS"/>
</dbReference>
<sequence length="332" mass="36478">MRIGELVLRNGLMLAPMAGVSDLPFRLLCREQGAELAVTEMVSAKALHYKNKATEELLKSCEGDRPLAVQLFGSEPEICAEAAEALSERSAFALIDFNMGCPMPKIVNNGDGSKLMTKPELAAEIIAAMAKKSKKPVCVKMRAGFTEEEKNAPELAKRLEAAGAAMLTVHGRTREQYYAGTADWDIIRQVKEAVSIPVIGNGDVVSGESAARMLRETGCDGIAVGRAAEGNPWIFREIQHYLETGETLPPPDIEERFAVMRRHLVLEVEADGERMAVRKLRSHFAWYLHGFPNAAKWRHAINTAESQEVLLEILESAFQAANRLDTAECTSL</sequence>
<keyword evidence="7" id="KW-0521">NADP</keyword>
<dbReference type="AlphaFoldDB" id="A0AA37DFI7"/>
<keyword evidence="4 12" id="KW-0285">Flavoprotein</keyword>
<feature type="binding site" evidence="14">
    <location>
        <position position="140"/>
    </location>
    <ligand>
        <name>FMN</name>
        <dbReference type="ChEBI" id="CHEBI:58210"/>
    </ligand>
</feature>
<evidence type="ECO:0000256" key="7">
    <source>
        <dbReference type="ARBA" id="ARBA00022857"/>
    </source>
</evidence>
<evidence type="ECO:0000256" key="3">
    <source>
        <dbReference type="ARBA" id="ARBA00022555"/>
    </source>
</evidence>
<keyword evidence="17" id="KW-1185">Reference proteome</keyword>
<evidence type="ECO:0000313" key="16">
    <source>
        <dbReference type="EMBL" id="EHO15768.1"/>
    </source>
</evidence>
<dbReference type="Pfam" id="PF01207">
    <property type="entry name" value="Dus"/>
    <property type="match status" value="1"/>
</dbReference>
<dbReference type="CDD" id="cd02801">
    <property type="entry name" value="DUS_like_FMN"/>
    <property type="match status" value="1"/>
</dbReference>